<gene>
    <name evidence="2" type="ORF">Gogos_018029</name>
</gene>
<evidence type="ECO:0000313" key="3">
    <source>
        <dbReference type="Proteomes" id="UP000593579"/>
    </source>
</evidence>
<accession>A0A7J9BCU7</accession>
<dbReference type="InterPro" id="IPR040256">
    <property type="entry name" value="At4g02000-like"/>
</dbReference>
<feature type="domain" description="DUF4283" evidence="1">
    <location>
        <begin position="79"/>
        <end position="119"/>
    </location>
</feature>
<keyword evidence="3" id="KW-1185">Reference proteome</keyword>
<dbReference type="Pfam" id="PF14111">
    <property type="entry name" value="DUF4283"/>
    <property type="match status" value="1"/>
</dbReference>
<dbReference type="PANTHER" id="PTHR31286">
    <property type="entry name" value="GLYCINE-RICH CELL WALL STRUCTURAL PROTEIN 1.8-LIKE"/>
    <property type="match status" value="1"/>
</dbReference>
<organism evidence="2 3">
    <name type="scientific">Gossypium gossypioides</name>
    <name type="common">Mexican cotton</name>
    <name type="synonym">Selera gossypioides</name>
    <dbReference type="NCBI Taxonomy" id="34282"/>
    <lineage>
        <taxon>Eukaryota</taxon>
        <taxon>Viridiplantae</taxon>
        <taxon>Streptophyta</taxon>
        <taxon>Embryophyta</taxon>
        <taxon>Tracheophyta</taxon>
        <taxon>Spermatophyta</taxon>
        <taxon>Magnoliopsida</taxon>
        <taxon>eudicotyledons</taxon>
        <taxon>Gunneridae</taxon>
        <taxon>Pentapetalae</taxon>
        <taxon>rosids</taxon>
        <taxon>malvids</taxon>
        <taxon>Malvales</taxon>
        <taxon>Malvaceae</taxon>
        <taxon>Malvoideae</taxon>
        <taxon>Gossypium</taxon>
    </lineage>
</organism>
<comment type="caution">
    <text evidence="2">The sequence shown here is derived from an EMBL/GenBank/DDBJ whole genome shotgun (WGS) entry which is preliminary data.</text>
</comment>
<dbReference type="AlphaFoldDB" id="A0A7J9BCU7"/>
<evidence type="ECO:0000313" key="2">
    <source>
        <dbReference type="EMBL" id="MBA0734078.1"/>
    </source>
</evidence>
<dbReference type="EMBL" id="JABEZY010000002">
    <property type="protein sequence ID" value="MBA0734078.1"/>
    <property type="molecule type" value="Genomic_DNA"/>
</dbReference>
<evidence type="ECO:0000259" key="1">
    <source>
        <dbReference type="Pfam" id="PF14111"/>
    </source>
</evidence>
<dbReference type="Proteomes" id="UP000593579">
    <property type="component" value="Unassembled WGS sequence"/>
</dbReference>
<name>A0A7J9BCU7_GOSGO</name>
<proteinExistence type="predicted"/>
<reference evidence="2 3" key="1">
    <citation type="journal article" date="2019" name="Genome Biol. Evol.">
        <title>Insights into the evolution of the New World diploid cottons (Gossypium, subgenus Houzingenia) based on genome sequencing.</title>
        <authorList>
            <person name="Grover C.E."/>
            <person name="Arick M.A. 2nd"/>
            <person name="Thrash A."/>
            <person name="Conover J.L."/>
            <person name="Sanders W.S."/>
            <person name="Peterson D.G."/>
            <person name="Frelichowski J.E."/>
            <person name="Scheffler J.A."/>
            <person name="Scheffler B.E."/>
            <person name="Wendel J.F."/>
        </authorList>
    </citation>
    <scope>NUCLEOTIDE SEQUENCE [LARGE SCALE GENOMIC DNA]</scope>
    <source>
        <strain evidence="2">5</strain>
        <tissue evidence="2">Leaf</tissue>
    </source>
</reference>
<dbReference type="OrthoDB" id="1926761at2759"/>
<protein>
    <recommendedName>
        <fullName evidence="1">DUF4283 domain-containing protein</fullName>
    </recommendedName>
</protein>
<sequence>MGDSVGDSTGRFVNKVRHRLDELSDSDNSVVNDMGMKVGSGTNPVVSWKDKLLMGSDFQKVNTQKEDDFELLEVDAKKEIVNVKFQNDEDYLEALSRGLWTIFGHYLIVRLWTSTFTMDQDHLNSLMVWIRQPGLLEEDVPKRTSDGNHGKGASMQRRVGEEKFGPCIVVECRQRRNSRSGFKAKDASGDWKAEESRFIVLSENHEGMKDDGLNAIKYNEGNKDSRTVITYQILLVREKIVPLIKSKGFKK</sequence>
<dbReference type="InterPro" id="IPR025558">
    <property type="entry name" value="DUF4283"/>
</dbReference>
<dbReference type="PANTHER" id="PTHR31286:SF99">
    <property type="entry name" value="DUF4283 DOMAIN-CONTAINING PROTEIN"/>
    <property type="match status" value="1"/>
</dbReference>